<accession>A0A4Q7X0J3</accession>
<comment type="caution">
    <text evidence="1">The sequence shown here is derived from an EMBL/GenBank/DDBJ whole genome shotgun (WGS) entry which is preliminary data.</text>
</comment>
<dbReference type="Gene3D" id="3.40.190.10">
    <property type="entry name" value="Periplasmic binding protein-like II"/>
    <property type="match status" value="1"/>
</dbReference>
<dbReference type="InterPro" id="IPR006311">
    <property type="entry name" value="TAT_signal"/>
</dbReference>
<gene>
    <name evidence="1" type="ORF">EV645_3852</name>
</gene>
<dbReference type="InterPro" id="IPR006059">
    <property type="entry name" value="SBP"/>
</dbReference>
<dbReference type="RefSeq" id="WP_130445223.1">
    <property type="nucleotide sequence ID" value="NZ_SHKR01000012.1"/>
</dbReference>
<evidence type="ECO:0000313" key="1">
    <source>
        <dbReference type="EMBL" id="RZU16300.1"/>
    </source>
</evidence>
<dbReference type="OrthoDB" id="7918484at2"/>
<dbReference type="EMBL" id="SHKR01000012">
    <property type="protein sequence ID" value="RZU16300.1"/>
    <property type="molecule type" value="Genomic_DNA"/>
</dbReference>
<reference evidence="1 2" key="1">
    <citation type="journal article" date="2015" name="Stand. Genomic Sci.">
        <title>Genomic Encyclopedia of Bacterial and Archaeal Type Strains, Phase III: the genomes of soil and plant-associated and newly described type strains.</title>
        <authorList>
            <person name="Whitman W.B."/>
            <person name="Woyke T."/>
            <person name="Klenk H.P."/>
            <person name="Zhou Y."/>
            <person name="Lilburn T.G."/>
            <person name="Beck B.J."/>
            <person name="De Vos P."/>
            <person name="Vandamme P."/>
            <person name="Eisen J.A."/>
            <person name="Garrity G."/>
            <person name="Hugenholtz P."/>
            <person name="Kyrpides N.C."/>
        </authorList>
    </citation>
    <scope>NUCLEOTIDE SEQUENCE [LARGE SCALE GENOMIC DNA]</scope>
    <source>
        <strain evidence="1 2">VKM Ac-2540</strain>
    </source>
</reference>
<evidence type="ECO:0000313" key="2">
    <source>
        <dbReference type="Proteomes" id="UP000292027"/>
    </source>
</evidence>
<sequence>MSQSTRGTLGRPHSLTRRRFLGYSAAAVSATSLLAGCGPDSSKTGSASTELTFMNQSRGQKDALAKLVKSYQEQTGVRVTVDNVGPVDFPTKLQSKSQSGDMPDIYSALLVADMIPYYKAGWALDLSSELKGDWKKNFASTALELATIPEGNASGVKPGIYSAHWEIQLWGLLRNTTAYKDAGVDPGKDLATTKDWVDQLTAISKHSGNGAFLVAASLTPYLLQTFAANWLTDAEITATFAGTAPWTADGWRKALQAIGDLVEAGVIVNKAIPGGNDDNPNVEKSFFNVQDAASIFDASVAVGVGRATAPDFTDYTSAAVPATPDATQKPRAVGNIGKGACINPKGKNVDAAVAFVKWLTEPDQAKVFADMVGLVPANPALKSDDLAPQSSGLAAQLNNIQVIRTPFSSDTRAVIGSGVQALALKEKTVDQILAEVQTAQKKSK</sequence>
<dbReference type="Pfam" id="PF13416">
    <property type="entry name" value="SBP_bac_8"/>
    <property type="match status" value="1"/>
</dbReference>
<dbReference type="PANTHER" id="PTHR43649">
    <property type="entry name" value="ARABINOSE-BINDING PROTEIN-RELATED"/>
    <property type="match status" value="1"/>
</dbReference>
<proteinExistence type="predicted"/>
<dbReference type="AlphaFoldDB" id="A0A4Q7X0J3"/>
<name>A0A4Q7X0J3_9ACTN</name>
<dbReference type="InterPro" id="IPR050490">
    <property type="entry name" value="Bact_solute-bd_prot1"/>
</dbReference>
<dbReference type="Proteomes" id="UP000292027">
    <property type="component" value="Unassembled WGS sequence"/>
</dbReference>
<organism evidence="1 2">
    <name type="scientific">Kribbella rubisoli</name>
    <dbReference type="NCBI Taxonomy" id="3075929"/>
    <lineage>
        <taxon>Bacteria</taxon>
        <taxon>Bacillati</taxon>
        <taxon>Actinomycetota</taxon>
        <taxon>Actinomycetes</taxon>
        <taxon>Propionibacteriales</taxon>
        <taxon>Kribbellaceae</taxon>
        <taxon>Kribbella</taxon>
    </lineage>
</organism>
<protein>
    <submittedName>
        <fullName evidence="1">Carbohydrate ABC transporter substrate-binding protein (CUT1 family)</fullName>
    </submittedName>
</protein>
<dbReference type="SUPFAM" id="SSF53850">
    <property type="entry name" value="Periplasmic binding protein-like II"/>
    <property type="match status" value="1"/>
</dbReference>
<dbReference type="PROSITE" id="PS51318">
    <property type="entry name" value="TAT"/>
    <property type="match status" value="1"/>
</dbReference>
<keyword evidence="2" id="KW-1185">Reference proteome</keyword>